<proteinExistence type="predicted"/>
<accession>A0AA37T7B7</accession>
<evidence type="ECO:0008006" key="3">
    <source>
        <dbReference type="Google" id="ProtNLM"/>
    </source>
</evidence>
<dbReference type="RefSeq" id="WP_232592862.1">
    <property type="nucleotide sequence ID" value="NZ_BSPD01000065.1"/>
</dbReference>
<dbReference type="PROSITE" id="PS51257">
    <property type="entry name" value="PROKAR_LIPOPROTEIN"/>
    <property type="match status" value="1"/>
</dbReference>
<reference evidence="1 2" key="1">
    <citation type="journal article" date="2014" name="Int. J. Syst. Evol. Microbiol.">
        <title>Complete genome sequence of Corynebacterium casei LMG S-19264T (=DSM 44701T), isolated from a smear-ripened cheese.</title>
        <authorList>
            <consortium name="US DOE Joint Genome Institute (JGI-PGF)"/>
            <person name="Walter F."/>
            <person name="Albersmeier A."/>
            <person name="Kalinowski J."/>
            <person name="Ruckert C."/>
        </authorList>
    </citation>
    <scope>NUCLEOTIDE SEQUENCE [LARGE SCALE GENOMIC DNA]</scope>
    <source>
        <strain evidence="1 2">NBRC 110095</strain>
    </source>
</reference>
<dbReference type="AlphaFoldDB" id="A0AA37T7B7"/>
<dbReference type="Gene3D" id="1.25.40.10">
    <property type="entry name" value="Tetratricopeptide repeat domain"/>
    <property type="match status" value="5"/>
</dbReference>
<protein>
    <recommendedName>
        <fullName evidence="3">Tetratricopeptide repeat protein</fullName>
    </recommendedName>
</protein>
<dbReference type="EMBL" id="BSPD01000065">
    <property type="protein sequence ID" value="GLS27106.1"/>
    <property type="molecule type" value="Genomic_DNA"/>
</dbReference>
<dbReference type="Pfam" id="PF13174">
    <property type="entry name" value="TPR_6"/>
    <property type="match status" value="2"/>
</dbReference>
<dbReference type="SMART" id="SM00028">
    <property type="entry name" value="TPR"/>
    <property type="match status" value="4"/>
</dbReference>
<sequence length="956" mass="108405">MKRLRSPIALVATISLLIGCSSVDTLDSGPTLSDLQPAVLPDTNHPVPEISLDDIEQHYRKALSTAENPETRRKILIRLAGLDMARSEQNLVDANQPGQFFDTTISMYQELIDLQQQQPEGVDTSIDELMYQLSKAYALDGRTEESDATLEQLAREYPTSPFLAESDFRRAERDFARQDYRSASAGYASVVMAGPESAFYENALYMLGWSLFKRGIYEDAIDSFTGLLDIYLTDGSELEDLTGTPRNLTEDTLRVISLCFSYLDGPLTIASTYDRLGARDYEHMLYSNLAGLYLEKQRFNDSADAYEMFIQRYPLSDKAPQFSAAKIDVYEKGGFPDLQIAERANFVRRYGVNSEYWALKDDEAREVLKKTLHPFIIDLAKYRHTRAQRWEVQLAKQPAGVPLKLDSDIIDGPAVINEFALAARWYREFVETFPADKNTGEMTYLLAESLYSAGQVEAAYAEYRNVAYKHKDERYGSEAAYSAVVLARELRDSSNAPEQQTYWNTQLIDSGLRFAEFYKGDQRAVVVLADSAQLLLNANQPQRAIDAALEVTLWQPAPEKEVLKTAWLVAAQAQFDTDQYGQAEFAYSQVLALLPKNDPQREAIRQRLAASVYQQAEMLLATGDRQGAVDQLLRVRSMLPNSDIATTAHFDAANYLMEMEDWGRAEQELLSFRQQHPNHELTSSIGAKLVVVYQAQQSWSAAAKELKRVIANDSDPEAKRQSQLLMAEFYEKAGDMENAIDSYRSYAHGYPEPFDENIEAQQKMTELYAQTQQVDKRNFWLRKIIATHDAAGAQASDRSLYLAATSAGDLAEQQYQVFESIPLRLPLKTSLKKKKSALEKTLKAYEKALDYDIQDVSTKATHRIGEVYAQLSRDLMDSERPKGLSDLELEQYEILLEEQAYPFEDQAIEILAKNSERSWQGVYDEWVKESFDSLARLLPGRYNKPESSLEFSNEVY</sequence>
<evidence type="ECO:0000313" key="1">
    <source>
        <dbReference type="EMBL" id="GLS27106.1"/>
    </source>
</evidence>
<gene>
    <name evidence="1" type="ORF">GCM10007877_28250</name>
</gene>
<organism evidence="1 2">
    <name type="scientific">Marinibactrum halimedae</name>
    <dbReference type="NCBI Taxonomy" id="1444977"/>
    <lineage>
        <taxon>Bacteria</taxon>
        <taxon>Pseudomonadati</taxon>
        <taxon>Pseudomonadota</taxon>
        <taxon>Gammaproteobacteria</taxon>
        <taxon>Cellvibrionales</taxon>
        <taxon>Cellvibrionaceae</taxon>
        <taxon>Marinibactrum</taxon>
    </lineage>
</organism>
<dbReference type="SUPFAM" id="SSF48452">
    <property type="entry name" value="TPR-like"/>
    <property type="match status" value="4"/>
</dbReference>
<dbReference type="InterPro" id="IPR011990">
    <property type="entry name" value="TPR-like_helical_dom_sf"/>
</dbReference>
<dbReference type="Proteomes" id="UP001156870">
    <property type="component" value="Unassembled WGS sequence"/>
</dbReference>
<dbReference type="Pfam" id="PF13432">
    <property type="entry name" value="TPR_16"/>
    <property type="match status" value="1"/>
</dbReference>
<evidence type="ECO:0000313" key="2">
    <source>
        <dbReference type="Proteomes" id="UP001156870"/>
    </source>
</evidence>
<dbReference type="InterPro" id="IPR019734">
    <property type="entry name" value="TPR_rpt"/>
</dbReference>
<comment type="caution">
    <text evidence="1">The sequence shown here is derived from an EMBL/GenBank/DDBJ whole genome shotgun (WGS) entry which is preliminary data.</text>
</comment>
<keyword evidence="2" id="KW-1185">Reference proteome</keyword>
<name>A0AA37T7B7_9GAMM</name>